<dbReference type="PANTHER" id="PTHR34557:SF1">
    <property type="entry name" value="PHYTOCHROMOBILIN:FERREDOXIN OXIDOREDUCTASE, CHLOROPLASTIC"/>
    <property type="match status" value="1"/>
</dbReference>
<evidence type="ECO:0000313" key="4">
    <source>
        <dbReference type="Proteomes" id="UP000265515"/>
    </source>
</evidence>
<dbReference type="EMBL" id="BFEA01000318">
    <property type="protein sequence ID" value="GBG79388.1"/>
    <property type="molecule type" value="Genomic_DNA"/>
</dbReference>
<dbReference type="GO" id="GO:0016636">
    <property type="term" value="F:oxidoreductase activity, acting on the CH-CH group of donors, iron-sulfur protein as acceptor"/>
    <property type="evidence" value="ECO:0007669"/>
    <property type="project" value="InterPro"/>
</dbReference>
<sequence length="214" mass="24920">MVLNYIVFPRVEYNLPIFSADIVTLPRGYLAIIDAYHVVETEEYSNKYMRRYLDVLAKFEKELPWGGALTAETTNFLSPAVIWTRPEDEEVMKTALFSAFKEYFDIFMDAVEHAQRVTDPDEVSRLQDGQNKYVCWRDVKDPGRPVISKLFGSAFCEEYISNFLFRCEEGQGRKTFLEYFPQYATASGEVASRRSMIGKAYPTRPWDRHGRWIG</sequence>
<evidence type="ECO:0000256" key="2">
    <source>
        <dbReference type="ARBA" id="ARBA00023002"/>
    </source>
</evidence>
<dbReference type="Pfam" id="PF05996">
    <property type="entry name" value="Fe_bilin_red"/>
    <property type="match status" value="1"/>
</dbReference>
<organism evidence="3 4">
    <name type="scientific">Chara braunii</name>
    <name type="common">Braun's stonewort</name>
    <dbReference type="NCBI Taxonomy" id="69332"/>
    <lineage>
        <taxon>Eukaryota</taxon>
        <taxon>Viridiplantae</taxon>
        <taxon>Streptophyta</taxon>
        <taxon>Charophyceae</taxon>
        <taxon>Charales</taxon>
        <taxon>Characeae</taxon>
        <taxon>Chara</taxon>
    </lineage>
</organism>
<dbReference type="GO" id="GO:0050897">
    <property type="term" value="F:cobalt ion binding"/>
    <property type="evidence" value="ECO:0007669"/>
    <property type="project" value="InterPro"/>
</dbReference>
<keyword evidence="4" id="KW-1185">Reference proteome</keyword>
<comment type="caution">
    <text evidence="3">The sequence shown here is derived from an EMBL/GenBank/DDBJ whole genome shotgun (WGS) entry which is preliminary data.</text>
</comment>
<protein>
    <submittedName>
        <fullName evidence="3">Uncharacterized protein</fullName>
    </submittedName>
</protein>
<proteinExistence type="inferred from homology"/>
<dbReference type="Proteomes" id="UP000265515">
    <property type="component" value="Unassembled WGS sequence"/>
</dbReference>
<comment type="similarity">
    <text evidence="1">Belongs to the HY2 family.</text>
</comment>
<gene>
    <name evidence="3" type="ORF">CBR_g29537</name>
</gene>
<evidence type="ECO:0000313" key="3">
    <source>
        <dbReference type="EMBL" id="GBG79388.1"/>
    </source>
</evidence>
<dbReference type="InterPro" id="IPR009249">
    <property type="entry name" value="Ferredoxin-dep_bilin_Rdtase"/>
</dbReference>
<accession>A0A388LAP8</accession>
<dbReference type="Gene3D" id="3.40.1500.20">
    <property type="match status" value="1"/>
</dbReference>
<dbReference type="STRING" id="69332.A0A388LAP8"/>
<evidence type="ECO:0000256" key="1">
    <source>
        <dbReference type="ARBA" id="ARBA00006908"/>
    </source>
</evidence>
<dbReference type="OrthoDB" id="496703at2759"/>
<dbReference type="PANTHER" id="PTHR34557">
    <property type="entry name" value="PHYTOCHROMOBILIN:FERREDOXIN OXIDOREDUCTASE, CHLOROPLASTIC"/>
    <property type="match status" value="1"/>
</dbReference>
<reference evidence="3 4" key="1">
    <citation type="journal article" date="2018" name="Cell">
        <title>The Chara Genome: Secondary Complexity and Implications for Plant Terrestrialization.</title>
        <authorList>
            <person name="Nishiyama T."/>
            <person name="Sakayama H."/>
            <person name="Vries J.D."/>
            <person name="Buschmann H."/>
            <person name="Saint-Marcoux D."/>
            <person name="Ullrich K.K."/>
            <person name="Haas F.B."/>
            <person name="Vanderstraeten L."/>
            <person name="Becker D."/>
            <person name="Lang D."/>
            <person name="Vosolsobe S."/>
            <person name="Rombauts S."/>
            <person name="Wilhelmsson P.K.I."/>
            <person name="Janitza P."/>
            <person name="Kern R."/>
            <person name="Heyl A."/>
            <person name="Rumpler F."/>
            <person name="Villalobos L.I.A.C."/>
            <person name="Clay J.M."/>
            <person name="Skokan R."/>
            <person name="Toyoda A."/>
            <person name="Suzuki Y."/>
            <person name="Kagoshima H."/>
            <person name="Schijlen E."/>
            <person name="Tajeshwar N."/>
            <person name="Catarino B."/>
            <person name="Hetherington A.J."/>
            <person name="Saltykova A."/>
            <person name="Bonnot C."/>
            <person name="Breuninger H."/>
            <person name="Symeonidi A."/>
            <person name="Radhakrishnan G.V."/>
            <person name="Van Nieuwerburgh F."/>
            <person name="Deforce D."/>
            <person name="Chang C."/>
            <person name="Karol K.G."/>
            <person name="Hedrich R."/>
            <person name="Ulvskov P."/>
            <person name="Glockner G."/>
            <person name="Delwiche C.F."/>
            <person name="Petrasek J."/>
            <person name="Van de Peer Y."/>
            <person name="Friml J."/>
            <person name="Beilby M."/>
            <person name="Dolan L."/>
            <person name="Kohara Y."/>
            <person name="Sugano S."/>
            <person name="Fujiyama A."/>
            <person name="Delaux P.-M."/>
            <person name="Quint M."/>
            <person name="TheiBen G."/>
            <person name="Hagemann M."/>
            <person name="Harholt J."/>
            <person name="Dunand C."/>
            <person name="Zachgo S."/>
            <person name="Langdale J."/>
            <person name="Maumus F."/>
            <person name="Straeten D.V.D."/>
            <person name="Gould S.B."/>
            <person name="Rensing S.A."/>
        </authorList>
    </citation>
    <scope>NUCLEOTIDE SEQUENCE [LARGE SCALE GENOMIC DNA]</scope>
    <source>
        <strain evidence="3 4">S276</strain>
    </source>
</reference>
<dbReference type="AlphaFoldDB" id="A0A388LAP8"/>
<dbReference type="GO" id="GO:0010024">
    <property type="term" value="P:phytochromobilin biosynthetic process"/>
    <property type="evidence" value="ECO:0007669"/>
    <property type="project" value="InterPro"/>
</dbReference>
<dbReference type="OMA" id="RIRITHY"/>
<name>A0A388LAP8_CHABU</name>
<keyword evidence="2" id="KW-0560">Oxidoreductase</keyword>
<dbReference type="Gramene" id="GBG79388">
    <property type="protein sequence ID" value="GBG79388"/>
    <property type="gene ID" value="CBR_g29537"/>
</dbReference>